<accession>A5E0I8</accession>
<dbReference type="VEuPathDB" id="FungiDB:LELG_03125"/>
<dbReference type="GO" id="GO:0005741">
    <property type="term" value="C:mitochondrial outer membrane"/>
    <property type="evidence" value="ECO:0007669"/>
    <property type="project" value="InterPro"/>
</dbReference>
<evidence type="ECO:0000313" key="3">
    <source>
        <dbReference type="Proteomes" id="UP000001996"/>
    </source>
</evidence>
<feature type="compositionally biased region" description="Low complexity" evidence="1">
    <location>
        <begin position="42"/>
        <end position="69"/>
    </location>
</feature>
<dbReference type="HOGENOM" id="CLU_1305071_0_0_1"/>
<dbReference type="STRING" id="379508.A5E0I8"/>
<evidence type="ECO:0000256" key="1">
    <source>
        <dbReference type="SAM" id="MobiDB-lite"/>
    </source>
</evidence>
<feature type="region of interest" description="Disordered" evidence="1">
    <location>
        <begin position="1"/>
        <end position="70"/>
    </location>
</feature>
<feature type="compositionally biased region" description="Polar residues" evidence="1">
    <location>
        <begin position="1"/>
        <end position="16"/>
    </location>
</feature>
<dbReference type="OrthoDB" id="5529571at2759"/>
<reference evidence="2 3" key="1">
    <citation type="journal article" date="2009" name="Nature">
        <title>Evolution of pathogenicity and sexual reproduction in eight Candida genomes.</title>
        <authorList>
            <person name="Butler G."/>
            <person name="Rasmussen M.D."/>
            <person name="Lin M.F."/>
            <person name="Santos M.A."/>
            <person name="Sakthikumar S."/>
            <person name="Munro C.A."/>
            <person name="Rheinbay E."/>
            <person name="Grabherr M."/>
            <person name="Forche A."/>
            <person name="Reedy J.L."/>
            <person name="Agrafioti I."/>
            <person name="Arnaud M.B."/>
            <person name="Bates S."/>
            <person name="Brown A.J."/>
            <person name="Brunke S."/>
            <person name="Costanzo M.C."/>
            <person name="Fitzpatrick D.A."/>
            <person name="de Groot P.W."/>
            <person name="Harris D."/>
            <person name="Hoyer L.L."/>
            <person name="Hube B."/>
            <person name="Klis F.M."/>
            <person name="Kodira C."/>
            <person name="Lennard N."/>
            <person name="Logue M.E."/>
            <person name="Martin R."/>
            <person name="Neiman A.M."/>
            <person name="Nikolaou E."/>
            <person name="Quail M.A."/>
            <person name="Quinn J."/>
            <person name="Santos M.C."/>
            <person name="Schmitzberger F.F."/>
            <person name="Sherlock G."/>
            <person name="Shah P."/>
            <person name="Silverstein K.A."/>
            <person name="Skrzypek M.S."/>
            <person name="Soll D."/>
            <person name="Staggs R."/>
            <person name="Stansfield I."/>
            <person name="Stumpf M.P."/>
            <person name="Sudbery P.E."/>
            <person name="Srikantha T."/>
            <person name="Zeng Q."/>
            <person name="Berman J."/>
            <person name="Berriman M."/>
            <person name="Heitman J."/>
            <person name="Gow N.A."/>
            <person name="Lorenz M.C."/>
            <person name="Birren B.W."/>
            <person name="Kellis M."/>
            <person name="Cuomo C.A."/>
        </authorList>
    </citation>
    <scope>NUCLEOTIDE SEQUENCE [LARGE SCALE GENOMIC DNA]</scope>
    <source>
        <strain evidence="3">ATCC 11503 / BCRC 21390 / CBS 2605 / JCM 1781 / NBRC 1676 / NRRL YB-4239</strain>
    </source>
</reference>
<dbReference type="GO" id="GO:0070096">
    <property type="term" value="P:mitochondrial outer membrane translocase complex assembly"/>
    <property type="evidence" value="ECO:0007669"/>
    <property type="project" value="TreeGrafter"/>
</dbReference>
<evidence type="ECO:0000313" key="2">
    <source>
        <dbReference type="EMBL" id="EDK44946.1"/>
    </source>
</evidence>
<dbReference type="Pfam" id="PF08219">
    <property type="entry name" value="TOM13"/>
    <property type="match status" value="1"/>
</dbReference>
<dbReference type="InParanoid" id="A5E0I8"/>
<dbReference type="GO" id="GO:0045040">
    <property type="term" value="P:protein insertion into mitochondrial outer membrane"/>
    <property type="evidence" value="ECO:0007669"/>
    <property type="project" value="TreeGrafter"/>
</dbReference>
<evidence type="ECO:0008006" key="4">
    <source>
        <dbReference type="Google" id="ProtNLM"/>
    </source>
</evidence>
<proteinExistence type="predicted"/>
<dbReference type="EMBL" id="CH981527">
    <property type="protein sequence ID" value="EDK44946.1"/>
    <property type="molecule type" value="Genomic_DNA"/>
</dbReference>
<sequence length="211" mass="23748">MSAYASNSNKQNSNVFLQLEDEVPNSSINSPEEEKVTYISQTKTTATETDTKETPTSSSQQNLDQDSNQEVNEALSEIIVDAIAEANDLTVLESQLTPEELVTDLDIVNTESLIDESRILEAEDKEELEYENINDNTGSIVQINVWDIFKKSAINLVLPFINGMMLGFGGILAHEIGFRYKWFGARVEPVRRMLPQYQQRKAEQSVANRIL</sequence>
<keyword evidence="3" id="KW-1185">Reference proteome</keyword>
<dbReference type="eggNOG" id="ENOG502SBHA">
    <property type="taxonomic scope" value="Eukaryota"/>
</dbReference>
<dbReference type="PANTHER" id="PTHR28241">
    <property type="entry name" value="MITOCHONDRIAL IMPORT PROTEIN 1"/>
    <property type="match status" value="1"/>
</dbReference>
<name>A5E0I8_LODEL</name>
<dbReference type="PANTHER" id="PTHR28241:SF1">
    <property type="entry name" value="MITOCHONDRIAL IMPORT PROTEIN 1"/>
    <property type="match status" value="1"/>
</dbReference>
<dbReference type="AlphaFoldDB" id="A5E0I8"/>
<gene>
    <name evidence="2" type="ORF">LELG_03125</name>
</gene>
<dbReference type="Proteomes" id="UP000001996">
    <property type="component" value="Unassembled WGS sequence"/>
</dbReference>
<organism evidence="2 3">
    <name type="scientific">Lodderomyces elongisporus (strain ATCC 11503 / CBS 2605 / JCM 1781 / NBRC 1676 / NRRL YB-4239)</name>
    <name type="common">Yeast</name>
    <name type="synonym">Saccharomyces elongisporus</name>
    <dbReference type="NCBI Taxonomy" id="379508"/>
    <lineage>
        <taxon>Eukaryota</taxon>
        <taxon>Fungi</taxon>
        <taxon>Dikarya</taxon>
        <taxon>Ascomycota</taxon>
        <taxon>Saccharomycotina</taxon>
        <taxon>Pichiomycetes</taxon>
        <taxon>Debaryomycetaceae</taxon>
        <taxon>Candida/Lodderomyces clade</taxon>
        <taxon>Lodderomyces</taxon>
    </lineage>
</organism>
<protein>
    <recommendedName>
        <fullName evidence="4">Mitochondrial import protein 1</fullName>
    </recommendedName>
</protein>
<dbReference type="GeneID" id="5232287"/>
<dbReference type="InterPro" id="IPR013262">
    <property type="entry name" value="OMP_MIM1/TOM13_mt"/>
</dbReference>
<dbReference type="KEGG" id="lel:PVL30_002615"/>